<accession>A0A8J7P4H1</accession>
<dbReference type="GO" id="GO:0006082">
    <property type="term" value="P:organic acid metabolic process"/>
    <property type="evidence" value="ECO:0007669"/>
    <property type="project" value="TreeGrafter"/>
</dbReference>
<keyword evidence="9 14" id="KW-0560">Oxidoreductase</keyword>
<dbReference type="Proteomes" id="UP000736164">
    <property type="component" value="Unassembled WGS sequence"/>
</dbReference>
<dbReference type="InterPro" id="IPR001128">
    <property type="entry name" value="Cyt_P450"/>
</dbReference>
<dbReference type="PRINTS" id="PR00463">
    <property type="entry name" value="EP450I"/>
</dbReference>
<dbReference type="EMBL" id="JAAWVO010069757">
    <property type="protein sequence ID" value="MBN3324246.1"/>
    <property type="molecule type" value="Genomic_DNA"/>
</dbReference>
<dbReference type="PANTHER" id="PTHR24300">
    <property type="entry name" value="CYTOCHROME P450 508A4-RELATED"/>
    <property type="match status" value="1"/>
</dbReference>
<evidence type="ECO:0000313" key="18">
    <source>
        <dbReference type="Proteomes" id="UP000736164"/>
    </source>
</evidence>
<dbReference type="PRINTS" id="PR00385">
    <property type="entry name" value="P450"/>
</dbReference>
<name>A0A8J7P4H1_ATRSP</name>
<proteinExistence type="inferred from homology"/>
<evidence type="ECO:0000256" key="9">
    <source>
        <dbReference type="ARBA" id="ARBA00023002"/>
    </source>
</evidence>
<evidence type="ECO:0000256" key="15">
    <source>
        <dbReference type="SAM" id="Coils"/>
    </source>
</evidence>
<keyword evidence="16" id="KW-0812">Transmembrane</keyword>
<dbReference type="GO" id="GO:0020037">
    <property type="term" value="F:heme binding"/>
    <property type="evidence" value="ECO:0007669"/>
    <property type="project" value="InterPro"/>
</dbReference>
<dbReference type="InterPro" id="IPR036396">
    <property type="entry name" value="Cyt_P450_sf"/>
</dbReference>
<comment type="subcellular location">
    <subcellularLocation>
        <location evidence="3">Endoplasmic reticulum membrane</location>
    </subcellularLocation>
    <subcellularLocation>
        <location evidence="2">Microsome membrane</location>
    </subcellularLocation>
</comment>
<dbReference type="GO" id="GO:0005789">
    <property type="term" value="C:endoplasmic reticulum membrane"/>
    <property type="evidence" value="ECO:0007669"/>
    <property type="project" value="UniProtKB-SubCell"/>
</dbReference>
<dbReference type="GO" id="GO:0006805">
    <property type="term" value="P:xenobiotic metabolic process"/>
    <property type="evidence" value="ECO:0007669"/>
    <property type="project" value="TreeGrafter"/>
</dbReference>
<feature type="non-terminal residue" evidence="17">
    <location>
        <position position="510"/>
    </location>
</feature>
<comment type="similarity">
    <text evidence="4 14">Belongs to the cytochrome P450 family.</text>
</comment>
<evidence type="ECO:0000256" key="5">
    <source>
        <dbReference type="ARBA" id="ARBA00022617"/>
    </source>
</evidence>
<dbReference type="Gene3D" id="1.10.630.10">
    <property type="entry name" value="Cytochrome P450"/>
    <property type="match status" value="1"/>
</dbReference>
<evidence type="ECO:0000256" key="14">
    <source>
        <dbReference type="RuleBase" id="RU000461"/>
    </source>
</evidence>
<keyword evidence="12 16" id="KW-0472">Membrane</keyword>
<reference evidence="17" key="1">
    <citation type="journal article" date="2021" name="Cell">
        <title>Tracing the genetic footprints of vertebrate landing in non-teleost ray-finned fishes.</title>
        <authorList>
            <person name="Bi X."/>
            <person name="Wang K."/>
            <person name="Yang L."/>
            <person name="Pan H."/>
            <person name="Jiang H."/>
            <person name="Wei Q."/>
            <person name="Fang M."/>
            <person name="Yu H."/>
            <person name="Zhu C."/>
            <person name="Cai Y."/>
            <person name="He Y."/>
            <person name="Gan X."/>
            <person name="Zeng H."/>
            <person name="Yu D."/>
            <person name="Zhu Y."/>
            <person name="Jiang H."/>
            <person name="Qiu Q."/>
            <person name="Yang H."/>
            <person name="Zhang Y.E."/>
            <person name="Wang W."/>
            <person name="Zhu M."/>
            <person name="He S."/>
            <person name="Zhang G."/>
        </authorList>
    </citation>
    <scope>NUCLEOTIDE SEQUENCE</scope>
    <source>
        <strain evidence="17">Allg_001</strain>
    </source>
</reference>
<keyword evidence="8" id="KW-0492">Microsome</keyword>
<keyword evidence="7" id="KW-0256">Endoplasmic reticulum</keyword>
<dbReference type="AlphaFoldDB" id="A0A8J7P4H1"/>
<organism evidence="17 18">
    <name type="scientific">Atractosteus spatula</name>
    <name type="common">Alligator gar</name>
    <name type="synonym">Lepisosteus spatula</name>
    <dbReference type="NCBI Taxonomy" id="7917"/>
    <lineage>
        <taxon>Eukaryota</taxon>
        <taxon>Metazoa</taxon>
        <taxon>Chordata</taxon>
        <taxon>Craniata</taxon>
        <taxon>Vertebrata</taxon>
        <taxon>Euteleostomi</taxon>
        <taxon>Actinopterygii</taxon>
        <taxon>Neopterygii</taxon>
        <taxon>Holostei</taxon>
        <taxon>Semionotiformes</taxon>
        <taxon>Lepisosteidae</taxon>
        <taxon>Atractosteus</taxon>
    </lineage>
</organism>
<sequence>MFFLEDFLQLSTVALSLAALIVVSVVHVFMGSTPDSVKTPPGPPALPLLGNLLSLDLKRLDLSLWELSKTYGNVFTVHLGPMRVVVLAGYKTVKEALVDYAEEFGSRLMTPIFHDISQGHGIIFANGDSWKEMRRFALSNLRDFGMGRKGSEEKIIEEIQYFIEVFEAHGGKPFDTKEPVNCAVSNIISSIVYGDRFDYADPVFQAMVNRFTQNIKFSGSPAIQLYNIFPFLGCLLKDRKKLLMNIAENIASIKRLVEQLQQTLQEQDKRGIVDAFLIKQQEVSGQRDSHFHEDNLIQTVSNLFAAGTDTTATTLRWGLLLMAKYPHIQKKVQEEIEKVVGTKQPRAEHRRSMPYTDAVIHEIQRLANIIPLNLPHMTAADVHFQGYFIKKAFLLVIGSLQGTPVFPLLTSVLQDETQWETPHQFNPAHFLDPEGQFVKKDAFMAFSAGRRACLGESLARMELFLFFTSLLQKFTFTPPPGAQESELDLTPVLGITLNPQPHQLCAVRRG</sequence>
<evidence type="ECO:0000256" key="2">
    <source>
        <dbReference type="ARBA" id="ARBA00004524"/>
    </source>
</evidence>
<keyword evidence="6 13" id="KW-0479">Metal-binding</keyword>
<dbReference type="InterPro" id="IPR017972">
    <property type="entry name" value="Cyt_P450_CS"/>
</dbReference>
<keyword evidence="18" id="KW-1185">Reference proteome</keyword>
<evidence type="ECO:0000256" key="6">
    <source>
        <dbReference type="ARBA" id="ARBA00022723"/>
    </source>
</evidence>
<keyword evidence="15" id="KW-0175">Coiled coil</keyword>
<dbReference type="PANTHER" id="PTHR24300:SF319">
    <property type="entry name" value="CYTOCHROME P450, FAMILY 2, SUBFAMILY AC, POLYPEPTIDE 1"/>
    <property type="match status" value="1"/>
</dbReference>
<dbReference type="GO" id="GO:0016712">
    <property type="term" value="F:oxidoreductase activity, acting on paired donors, with incorporation or reduction of molecular oxygen, reduced flavin or flavoprotein as one donor, and incorporation of one atom of oxygen"/>
    <property type="evidence" value="ECO:0007669"/>
    <property type="project" value="TreeGrafter"/>
</dbReference>
<keyword evidence="5 13" id="KW-0349">Heme</keyword>
<comment type="cofactor">
    <cofactor evidence="1 13">
        <name>heme</name>
        <dbReference type="ChEBI" id="CHEBI:30413"/>
    </cofactor>
</comment>
<dbReference type="GO" id="GO:0046222">
    <property type="term" value="P:aflatoxin metabolic process"/>
    <property type="evidence" value="ECO:0007669"/>
    <property type="project" value="UniProtKB-ARBA"/>
</dbReference>
<feature type="coiled-coil region" evidence="15">
    <location>
        <begin position="243"/>
        <end position="270"/>
    </location>
</feature>
<feature type="non-terminal residue" evidence="17">
    <location>
        <position position="1"/>
    </location>
</feature>
<feature type="transmembrane region" description="Helical" evidence="16">
    <location>
        <begin position="7"/>
        <end position="30"/>
    </location>
</feature>
<dbReference type="InterPro" id="IPR002401">
    <property type="entry name" value="Cyt_P450_E_grp-I"/>
</dbReference>
<evidence type="ECO:0000256" key="7">
    <source>
        <dbReference type="ARBA" id="ARBA00022824"/>
    </source>
</evidence>
<evidence type="ECO:0000256" key="8">
    <source>
        <dbReference type="ARBA" id="ARBA00022848"/>
    </source>
</evidence>
<evidence type="ECO:0000256" key="10">
    <source>
        <dbReference type="ARBA" id="ARBA00023004"/>
    </source>
</evidence>
<evidence type="ECO:0000256" key="16">
    <source>
        <dbReference type="SAM" id="Phobius"/>
    </source>
</evidence>
<dbReference type="GO" id="GO:0005506">
    <property type="term" value="F:iron ion binding"/>
    <property type="evidence" value="ECO:0007669"/>
    <property type="project" value="InterPro"/>
</dbReference>
<dbReference type="Pfam" id="PF00067">
    <property type="entry name" value="p450"/>
    <property type="match status" value="1"/>
</dbReference>
<keyword evidence="16" id="KW-1133">Transmembrane helix</keyword>
<dbReference type="FunFam" id="1.10.630.10:FF:000010">
    <property type="entry name" value="cytochrome P450 2W1 isoform X2"/>
    <property type="match status" value="1"/>
</dbReference>
<dbReference type="PROSITE" id="PS00086">
    <property type="entry name" value="CYTOCHROME_P450"/>
    <property type="match status" value="1"/>
</dbReference>
<evidence type="ECO:0000256" key="4">
    <source>
        <dbReference type="ARBA" id="ARBA00010617"/>
    </source>
</evidence>
<evidence type="ECO:0000256" key="3">
    <source>
        <dbReference type="ARBA" id="ARBA00004586"/>
    </source>
</evidence>
<gene>
    <name evidence="17" type="primary">Cyp2k1_8</name>
    <name evidence="17" type="ORF">GTO95_0006549</name>
</gene>
<evidence type="ECO:0000256" key="13">
    <source>
        <dbReference type="PIRSR" id="PIRSR602401-1"/>
    </source>
</evidence>
<keyword evidence="10 13" id="KW-0408">Iron</keyword>
<comment type="caution">
    <text evidence="17">The sequence shown here is derived from an EMBL/GenBank/DDBJ whole genome shotgun (WGS) entry which is preliminary data.</text>
</comment>
<dbReference type="SUPFAM" id="SSF48264">
    <property type="entry name" value="Cytochrome P450"/>
    <property type="match status" value="1"/>
</dbReference>
<feature type="binding site" description="axial binding residue" evidence="13">
    <location>
        <position position="453"/>
    </location>
    <ligand>
        <name>heme</name>
        <dbReference type="ChEBI" id="CHEBI:30413"/>
    </ligand>
    <ligandPart>
        <name>Fe</name>
        <dbReference type="ChEBI" id="CHEBI:18248"/>
    </ligandPart>
</feature>
<dbReference type="InterPro" id="IPR050182">
    <property type="entry name" value="Cytochrome_P450_fam2"/>
</dbReference>
<evidence type="ECO:0000256" key="12">
    <source>
        <dbReference type="ARBA" id="ARBA00023136"/>
    </source>
</evidence>
<evidence type="ECO:0000313" key="17">
    <source>
        <dbReference type="EMBL" id="MBN3324246.1"/>
    </source>
</evidence>
<keyword evidence="11 14" id="KW-0503">Monooxygenase</keyword>
<protein>
    <submittedName>
        <fullName evidence="17">CP2K1 protein</fullName>
    </submittedName>
</protein>
<evidence type="ECO:0000256" key="1">
    <source>
        <dbReference type="ARBA" id="ARBA00001971"/>
    </source>
</evidence>
<evidence type="ECO:0000256" key="11">
    <source>
        <dbReference type="ARBA" id="ARBA00023033"/>
    </source>
</evidence>